<evidence type="ECO:0000256" key="6">
    <source>
        <dbReference type="ARBA" id="ARBA00023004"/>
    </source>
</evidence>
<dbReference type="InterPro" id="IPR017200">
    <property type="entry name" value="PqqE-like"/>
</dbReference>
<reference evidence="10 11" key="1">
    <citation type="submission" date="2017-08" db="EMBL/GenBank/DDBJ databases">
        <title>Draft Genome Sequence of Loktanella cinnabarina Strain XM1, Isolated from Coastal Surface Water.</title>
        <authorList>
            <person name="Ma R."/>
            <person name="Wang J."/>
            <person name="Wang Q."/>
            <person name="Ma Z."/>
            <person name="Li J."/>
            <person name="Chen L."/>
        </authorList>
    </citation>
    <scope>NUCLEOTIDE SEQUENCE [LARGE SCALE GENOMIC DNA]</scope>
    <source>
        <strain evidence="10 11">XM1</strain>
    </source>
</reference>
<evidence type="ECO:0000256" key="2">
    <source>
        <dbReference type="ARBA" id="ARBA00022691"/>
    </source>
</evidence>
<dbReference type="PIRSF" id="PIRSF037420">
    <property type="entry name" value="PQQ_syn_pqqE"/>
    <property type="match status" value="1"/>
</dbReference>
<comment type="function">
    <text evidence="8">Catalyzes the cross-linking of a glutamate residue and a tyrosine residue in the PqqA protein as part of the biosynthesis of pyrroloquinoline quinone (PQQ).</text>
</comment>
<dbReference type="InterPro" id="IPR000385">
    <property type="entry name" value="MoaA_NifB_PqqE_Fe-S-bd_CS"/>
</dbReference>
<evidence type="ECO:0000256" key="8">
    <source>
        <dbReference type="HAMAP-Rule" id="MF_00660"/>
    </source>
</evidence>
<dbReference type="InterPro" id="IPR058240">
    <property type="entry name" value="rSAM_sf"/>
</dbReference>
<keyword evidence="5 8" id="KW-0560">Oxidoreductase</keyword>
<feature type="binding site" evidence="8">
    <location>
        <position position="30"/>
    </location>
    <ligand>
        <name>[4Fe-4S] cluster</name>
        <dbReference type="ChEBI" id="CHEBI:49883"/>
        <note>4Fe-4S-S-AdoMet</note>
    </ligand>
</feature>
<dbReference type="UniPathway" id="UPA00539"/>
<dbReference type="SFLD" id="SFLDG01386">
    <property type="entry name" value="main_SPASM_domain-containing"/>
    <property type="match status" value="1"/>
</dbReference>
<keyword evidence="2 8" id="KW-0949">S-adenosyl-L-methionine</keyword>
<gene>
    <name evidence="8 10" type="primary">pqqE</name>
    <name evidence="10" type="ORF">CJ301_16425</name>
</gene>
<dbReference type="OrthoDB" id="9792276at2"/>
<dbReference type="InterPro" id="IPR006638">
    <property type="entry name" value="Elp3/MiaA/NifB-like_rSAM"/>
</dbReference>
<sequence>MTELSARLRPDPARSHGIPIAVLAEITHRCPLQCPYCSNPVELERASAELSTEEWLRVLGEIADLGVLQLHFSGGEPLARRDLETLVARAAALDLYTNLITSAVTLTEARLDALAQAGLDHVQISVQSVEDALATRIGGLRGALERKRAAAAWVRARDLPLTLNAVMHRQNLHELPEMIEMALDLGAARLEVANVQYYGWALRNRAALMPTPDQIDTASKVVDAARARLHGRLVIDYVEPDYYAARPKPCMGGWGRQVFNISPSGKVLPCHAAESIAGLRFDSVRDHPLAWIWDHSEAMNRYRGTAWMPEPCRSCAHKHDDWGGCRCQASALLSDAGATDPACAFSPRHAEVFEAALAFSEGSDRYTYRDFSGGTPEPGG</sequence>
<accession>A0A2G1MCR3</accession>
<comment type="cofactor">
    <cofactor evidence="8">
        <name>[4Fe-4S] cluster</name>
        <dbReference type="ChEBI" id="CHEBI:49883"/>
    </cofactor>
    <text evidence="8">Binds 1 [4Fe-4S] cluster. The cluster is coordinated with 3 cysteines and an exchangeable S-adenosyl-L-methionine.</text>
</comment>
<dbReference type="NCBIfam" id="TIGR02109">
    <property type="entry name" value="PQQ_syn_pqqE"/>
    <property type="match status" value="1"/>
</dbReference>
<keyword evidence="4 8" id="KW-0884">PQQ biosynthesis</keyword>
<proteinExistence type="inferred from homology"/>
<dbReference type="EC" id="1.21.98.4" evidence="8"/>
<dbReference type="PROSITE" id="PS01305">
    <property type="entry name" value="MOAA_NIFB_PQQE"/>
    <property type="match status" value="1"/>
</dbReference>
<evidence type="ECO:0000256" key="1">
    <source>
        <dbReference type="ARBA" id="ARBA00022485"/>
    </source>
</evidence>
<evidence type="ECO:0000313" key="10">
    <source>
        <dbReference type="EMBL" id="PHP26452.1"/>
    </source>
</evidence>
<dbReference type="SMART" id="SM00729">
    <property type="entry name" value="Elp3"/>
    <property type="match status" value="1"/>
</dbReference>
<comment type="subunit">
    <text evidence="8">Interacts with PqqD. The interaction is necessary for activity of PqqE.</text>
</comment>
<dbReference type="InterPro" id="IPR050377">
    <property type="entry name" value="Radical_SAM_PqqE_MftC-like"/>
</dbReference>
<dbReference type="InterPro" id="IPR023885">
    <property type="entry name" value="4Fe4S-binding_SPASM_dom"/>
</dbReference>
<dbReference type="PANTHER" id="PTHR11228">
    <property type="entry name" value="RADICAL SAM DOMAIN PROTEIN"/>
    <property type="match status" value="1"/>
</dbReference>
<keyword evidence="6 8" id="KW-0408">Iron</keyword>
<dbReference type="SFLD" id="SFLDF00280">
    <property type="entry name" value="coenzyme_PQQ_synthesis_protein"/>
    <property type="match status" value="1"/>
</dbReference>
<dbReference type="CDD" id="cd01335">
    <property type="entry name" value="Radical_SAM"/>
    <property type="match status" value="1"/>
</dbReference>
<dbReference type="Pfam" id="PF04055">
    <property type="entry name" value="Radical_SAM"/>
    <property type="match status" value="1"/>
</dbReference>
<feature type="domain" description="Radical SAM core" evidence="9">
    <location>
        <begin position="16"/>
        <end position="233"/>
    </location>
</feature>
<dbReference type="InterPro" id="IPR007197">
    <property type="entry name" value="rSAM"/>
</dbReference>
<dbReference type="EMBL" id="NQWH01000037">
    <property type="protein sequence ID" value="PHP26452.1"/>
    <property type="molecule type" value="Genomic_DNA"/>
</dbReference>
<evidence type="ECO:0000256" key="4">
    <source>
        <dbReference type="ARBA" id="ARBA00022905"/>
    </source>
</evidence>
<dbReference type="GO" id="GO:0009975">
    <property type="term" value="F:cyclase activity"/>
    <property type="evidence" value="ECO:0007669"/>
    <property type="project" value="UniProtKB-UniRule"/>
</dbReference>
<keyword evidence="11" id="KW-1185">Reference proteome</keyword>
<comment type="catalytic activity">
    <reaction evidence="8">
        <text>[PQQ precursor protein] + S-adenosyl-L-methionine = E-Y cross-linked-[PQQ precursor protein] + 5'-deoxyadenosine + L-methionine + H(+)</text>
        <dbReference type="Rhea" id="RHEA:56836"/>
        <dbReference type="Rhea" id="RHEA-COMP:14800"/>
        <dbReference type="Rhea" id="RHEA-COMP:14801"/>
        <dbReference type="ChEBI" id="CHEBI:15378"/>
        <dbReference type="ChEBI" id="CHEBI:17319"/>
        <dbReference type="ChEBI" id="CHEBI:57844"/>
        <dbReference type="ChEBI" id="CHEBI:59789"/>
        <dbReference type="ChEBI" id="CHEBI:141026"/>
        <dbReference type="ChEBI" id="CHEBI:141027"/>
        <dbReference type="EC" id="1.21.98.4"/>
    </reaction>
</comment>
<feature type="binding site" evidence="8">
    <location>
        <position position="37"/>
    </location>
    <ligand>
        <name>[4Fe-4S] cluster</name>
        <dbReference type="ChEBI" id="CHEBI:49883"/>
        <note>4Fe-4S-S-AdoMet</note>
    </ligand>
</feature>
<keyword evidence="7 8" id="KW-0411">Iron-sulfur</keyword>
<evidence type="ECO:0000256" key="5">
    <source>
        <dbReference type="ARBA" id="ARBA00023002"/>
    </source>
</evidence>
<keyword evidence="3 8" id="KW-0479">Metal-binding</keyword>
<dbReference type="GO" id="GO:0018189">
    <property type="term" value="P:pyrroloquinoline quinone biosynthetic process"/>
    <property type="evidence" value="ECO:0007669"/>
    <property type="project" value="UniProtKB-UniRule"/>
</dbReference>
<dbReference type="InterPro" id="IPR011843">
    <property type="entry name" value="PQQ_synth_PqqE_bac"/>
</dbReference>
<dbReference type="GO" id="GO:0032324">
    <property type="term" value="P:molybdopterin cofactor biosynthetic process"/>
    <property type="evidence" value="ECO:0007669"/>
    <property type="project" value="UniProtKB-ARBA"/>
</dbReference>
<dbReference type="Proteomes" id="UP000221860">
    <property type="component" value="Unassembled WGS sequence"/>
</dbReference>
<keyword evidence="1 8" id="KW-0004">4Fe-4S</keyword>
<dbReference type="SUPFAM" id="SSF102114">
    <property type="entry name" value="Radical SAM enzymes"/>
    <property type="match status" value="1"/>
</dbReference>
<evidence type="ECO:0000313" key="11">
    <source>
        <dbReference type="Proteomes" id="UP000221860"/>
    </source>
</evidence>
<dbReference type="Gene3D" id="3.20.20.70">
    <property type="entry name" value="Aldolase class I"/>
    <property type="match status" value="1"/>
</dbReference>
<name>A0A2G1MCR3_9RHOB</name>
<dbReference type="SFLD" id="SFLDG01067">
    <property type="entry name" value="SPASM/twitch_domain_containing"/>
    <property type="match status" value="1"/>
</dbReference>
<dbReference type="GO" id="GO:1904047">
    <property type="term" value="F:S-adenosyl-L-methionine binding"/>
    <property type="evidence" value="ECO:0007669"/>
    <property type="project" value="UniProtKB-UniRule"/>
</dbReference>
<dbReference type="InterPro" id="IPR013785">
    <property type="entry name" value="Aldolase_TIM"/>
</dbReference>
<dbReference type="AlphaFoldDB" id="A0A2G1MCR3"/>
<dbReference type="Pfam" id="PF13186">
    <property type="entry name" value="SPASM"/>
    <property type="match status" value="1"/>
</dbReference>
<organism evidence="10 11">
    <name type="scientific">Limimaricola cinnabarinus</name>
    <dbReference type="NCBI Taxonomy" id="1125964"/>
    <lineage>
        <taxon>Bacteria</taxon>
        <taxon>Pseudomonadati</taxon>
        <taxon>Pseudomonadota</taxon>
        <taxon>Alphaproteobacteria</taxon>
        <taxon>Rhodobacterales</taxon>
        <taxon>Paracoccaceae</taxon>
        <taxon>Limimaricola</taxon>
    </lineage>
</organism>
<dbReference type="SFLD" id="SFLDS00029">
    <property type="entry name" value="Radical_SAM"/>
    <property type="match status" value="1"/>
</dbReference>
<dbReference type="HAMAP" id="MF_00660">
    <property type="entry name" value="PqqE"/>
    <property type="match status" value="1"/>
</dbReference>
<comment type="similarity">
    <text evidence="8">Belongs to the radical SAM superfamily. PqqE family.</text>
</comment>
<comment type="caution">
    <text evidence="10">The sequence shown here is derived from an EMBL/GenBank/DDBJ whole genome shotgun (WGS) entry which is preliminary data.</text>
</comment>
<evidence type="ECO:0000259" key="9">
    <source>
        <dbReference type="PROSITE" id="PS51918"/>
    </source>
</evidence>
<dbReference type="GO" id="GO:0005506">
    <property type="term" value="F:iron ion binding"/>
    <property type="evidence" value="ECO:0007669"/>
    <property type="project" value="UniProtKB-UniRule"/>
</dbReference>
<protein>
    <recommendedName>
        <fullName evidence="8">PqqA peptide cyclase</fullName>
        <ecNumber evidence="8">1.21.98.4</ecNumber>
    </recommendedName>
    <alternativeName>
        <fullName evidence="8">Coenzyme PQQ synthesis protein E</fullName>
    </alternativeName>
</protein>
<feature type="binding site" evidence="8">
    <location>
        <position position="34"/>
    </location>
    <ligand>
        <name>[4Fe-4S] cluster</name>
        <dbReference type="ChEBI" id="CHEBI:49883"/>
        <note>4Fe-4S-S-AdoMet</note>
    </ligand>
</feature>
<evidence type="ECO:0000256" key="3">
    <source>
        <dbReference type="ARBA" id="ARBA00022723"/>
    </source>
</evidence>
<dbReference type="PANTHER" id="PTHR11228:SF7">
    <property type="entry name" value="PQQA PEPTIDE CYCLASE"/>
    <property type="match status" value="1"/>
</dbReference>
<dbReference type="GO" id="GO:0051539">
    <property type="term" value="F:4 iron, 4 sulfur cluster binding"/>
    <property type="evidence" value="ECO:0007669"/>
    <property type="project" value="UniProtKB-KW"/>
</dbReference>
<dbReference type="PROSITE" id="PS51918">
    <property type="entry name" value="RADICAL_SAM"/>
    <property type="match status" value="1"/>
</dbReference>
<dbReference type="NCBIfam" id="TIGR04085">
    <property type="entry name" value="rSAM_more_4Fe4S"/>
    <property type="match status" value="1"/>
</dbReference>
<comment type="pathway">
    <text evidence="8">Cofactor biosynthesis; pyrroloquinoline quinone biosynthesis.</text>
</comment>
<dbReference type="GO" id="GO:0016491">
    <property type="term" value="F:oxidoreductase activity"/>
    <property type="evidence" value="ECO:0007669"/>
    <property type="project" value="UniProtKB-KW"/>
</dbReference>
<dbReference type="CDD" id="cd21119">
    <property type="entry name" value="SPASM_PqqE"/>
    <property type="match status" value="1"/>
</dbReference>
<evidence type="ECO:0000256" key="7">
    <source>
        <dbReference type="ARBA" id="ARBA00023014"/>
    </source>
</evidence>
<dbReference type="RefSeq" id="WP_099278447.1">
    <property type="nucleotide sequence ID" value="NZ_KZ304977.1"/>
</dbReference>